<keyword evidence="3" id="KW-1185">Reference proteome</keyword>
<keyword evidence="1" id="KW-1133">Transmembrane helix</keyword>
<keyword evidence="1" id="KW-0812">Transmembrane</keyword>
<accession>A0A5J4KBQ9</accession>
<dbReference type="RefSeq" id="WP_151754280.1">
    <property type="nucleotide sequence ID" value="NZ_BKZW01000001.1"/>
</dbReference>
<dbReference type="AlphaFoldDB" id="A0A5J4KBQ9"/>
<reference evidence="2 3" key="1">
    <citation type="submission" date="2019-10" db="EMBL/GenBank/DDBJ databases">
        <title>Dictyobacter vulcani sp. nov., within the class Ktedonobacteria, isolated from soil of volcanic Mt. Zao.</title>
        <authorList>
            <person name="Zheng Y."/>
            <person name="Wang C.M."/>
            <person name="Sakai Y."/>
            <person name="Abe K."/>
            <person name="Yokota A."/>
            <person name="Yabe S."/>
        </authorList>
    </citation>
    <scope>NUCLEOTIDE SEQUENCE [LARGE SCALE GENOMIC DNA]</scope>
    <source>
        <strain evidence="2 3">W12</strain>
    </source>
</reference>
<evidence type="ECO:0008006" key="4">
    <source>
        <dbReference type="Google" id="ProtNLM"/>
    </source>
</evidence>
<evidence type="ECO:0000256" key="1">
    <source>
        <dbReference type="SAM" id="Phobius"/>
    </source>
</evidence>
<proteinExistence type="predicted"/>
<dbReference type="EMBL" id="BKZW01000001">
    <property type="protein sequence ID" value="GER86094.1"/>
    <property type="molecule type" value="Genomic_DNA"/>
</dbReference>
<dbReference type="Proteomes" id="UP000326912">
    <property type="component" value="Unassembled WGS sequence"/>
</dbReference>
<name>A0A5J4KBQ9_9CHLR</name>
<evidence type="ECO:0000313" key="2">
    <source>
        <dbReference type="EMBL" id="GER86094.1"/>
    </source>
</evidence>
<organism evidence="2 3">
    <name type="scientific">Dictyobacter vulcani</name>
    <dbReference type="NCBI Taxonomy" id="2607529"/>
    <lineage>
        <taxon>Bacteria</taxon>
        <taxon>Bacillati</taxon>
        <taxon>Chloroflexota</taxon>
        <taxon>Ktedonobacteria</taxon>
        <taxon>Ktedonobacterales</taxon>
        <taxon>Dictyobacteraceae</taxon>
        <taxon>Dictyobacter</taxon>
    </lineage>
</organism>
<gene>
    <name evidence="2" type="ORF">KDW_02560</name>
</gene>
<sequence length="212" mass="24927">MTSFMMIIVNAGVVLGYVMVALISLINIRFLSYFHSFFFHWPRYRQREDVTTDDLQRLPMPFIKIQITTRGSQGSTEVIRRGIEYIMRLAREAPTFYGHYISIEVVTEADEQKHQFEREFISYPVPVSVIVLPKDYQAPGGTQLKARGLHYMVELRRQGFNHKHGRTVIVHYDEESVMEPLELRRLFQFLALTDKKLTKDRSTIHWSTRMPA</sequence>
<keyword evidence="1" id="KW-0472">Membrane</keyword>
<protein>
    <recommendedName>
        <fullName evidence="4">Glycosyltransferase 2-like domain-containing protein</fullName>
    </recommendedName>
</protein>
<feature type="transmembrane region" description="Helical" evidence="1">
    <location>
        <begin position="6"/>
        <end position="28"/>
    </location>
</feature>
<comment type="caution">
    <text evidence="2">The sequence shown here is derived from an EMBL/GenBank/DDBJ whole genome shotgun (WGS) entry which is preliminary data.</text>
</comment>
<evidence type="ECO:0000313" key="3">
    <source>
        <dbReference type="Proteomes" id="UP000326912"/>
    </source>
</evidence>